<dbReference type="SMART" id="SM00066">
    <property type="entry name" value="GAL4"/>
    <property type="match status" value="1"/>
</dbReference>
<keyword evidence="8" id="KW-1185">Reference proteome</keyword>
<dbReference type="PROSITE" id="PS50287">
    <property type="entry name" value="SRCR_2"/>
    <property type="match status" value="1"/>
</dbReference>
<dbReference type="PANTHER" id="PTHR31001:SF50">
    <property type="entry name" value="ZN(II)2CYS6 TRANSCRIPTION FACTOR (EUROFUNG)"/>
    <property type="match status" value="1"/>
</dbReference>
<dbReference type="InterPro" id="IPR007219">
    <property type="entry name" value="XnlR_reg_dom"/>
</dbReference>
<dbReference type="Pfam" id="PF00172">
    <property type="entry name" value="Zn_clus"/>
    <property type="match status" value="1"/>
</dbReference>
<dbReference type="InterPro" id="IPR001190">
    <property type="entry name" value="SRCR"/>
</dbReference>
<dbReference type="CDD" id="cd12148">
    <property type="entry name" value="fungal_TF_MHR"/>
    <property type="match status" value="1"/>
</dbReference>
<protein>
    <submittedName>
        <fullName evidence="7">C6 transcription factor</fullName>
    </submittedName>
</protein>
<dbReference type="GO" id="GO:0008270">
    <property type="term" value="F:zinc ion binding"/>
    <property type="evidence" value="ECO:0007669"/>
    <property type="project" value="InterPro"/>
</dbReference>
<dbReference type="InterPro" id="IPR050613">
    <property type="entry name" value="Sec_Metabolite_Reg"/>
</dbReference>
<evidence type="ECO:0000256" key="1">
    <source>
        <dbReference type="ARBA" id="ARBA00004123"/>
    </source>
</evidence>
<evidence type="ECO:0000256" key="4">
    <source>
        <dbReference type="SAM" id="MobiDB-lite"/>
    </source>
</evidence>
<feature type="domain" description="Zn(2)-C6 fungal-type" evidence="5">
    <location>
        <begin position="24"/>
        <end position="51"/>
    </location>
</feature>
<dbReference type="EMBL" id="JAGPYM010000050">
    <property type="protein sequence ID" value="KAH6871769.1"/>
    <property type="molecule type" value="Genomic_DNA"/>
</dbReference>
<dbReference type="InterPro" id="IPR001138">
    <property type="entry name" value="Zn2Cys6_DnaBD"/>
</dbReference>
<dbReference type="GO" id="GO:0003677">
    <property type="term" value="F:DNA binding"/>
    <property type="evidence" value="ECO:0007669"/>
    <property type="project" value="InterPro"/>
</dbReference>
<dbReference type="AlphaFoldDB" id="A0A9P8VPW4"/>
<dbReference type="SUPFAM" id="SSF57701">
    <property type="entry name" value="Zn2/Cys6 DNA-binding domain"/>
    <property type="match status" value="1"/>
</dbReference>
<feature type="domain" description="SRCR" evidence="6">
    <location>
        <begin position="355"/>
        <end position="391"/>
    </location>
</feature>
<dbReference type="OrthoDB" id="424974at2759"/>
<dbReference type="Proteomes" id="UP000777438">
    <property type="component" value="Unassembled WGS sequence"/>
</dbReference>
<feature type="region of interest" description="Disordered" evidence="4">
    <location>
        <begin position="1"/>
        <end position="22"/>
    </location>
</feature>
<dbReference type="Gene3D" id="4.10.240.10">
    <property type="entry name" value="Zn(2)-C6 fungal-type DNA-binding domain"/>
    <property type="match status" value="1"/>
</dbReference>
<feature type="region of interest" description="Disordered" evidence="4">
    <location>
        <begin position="102"/>
        <end position="135"/>
    </location>
</feature>
<comment type="subcellular location">
    <subcellularLocation>
        <location evidence="1">Nucleus</location>
    </subcellularLocation>
</comment>
<dbReference type="PROSITE" id="PS00463">
    <property type="entry name" value="ZN2_CY6_FUNGAL_1"/>
    <property type="match status" value="1"/>
</dbReference>
<dbReference type="Pfam" id="PF04082">
    <property type="entry name" value="Fungal_trans"/>
    <property type="match status" value="1"/>
</dbReference>
<evidence type="ECO:0000259" key="6">
    <source>
        <dbReference type="PROSITE" id="PS50287"/>
    </source>
</evidence>
<name>A0A9P8VPW4_9HYPO</name>
<accession>A0A9P8VPW4</accession>
<feature type="compositionally biased region" description="Low complexity" evidence="4">
    <location>
        <begin position="102"/>
        <end position="127"/>
    </location>
</feature>
<dbReference type="GO" id="GO:0000981">
    <property type="term" value="F:DNA-binding transcription factor activity, RNA polymerase II-specific"/>
    <property type="evidence" value="ECO:0007669"/>
    <property type="project" value="InterPro"/>
</dbReference>
<dbReference type="PROSITE" id="PS50048">
    <property type="entry name" value="ZN2_CY6_FUNGAL_2"/>
    <property type="match status" value="1"/>
</dbReference>
<evidence type="ECO:0000313" key="7">
    <source>
        <dbReference type="EMBL" id="KAH6871769.1"/>
    </source>
</evidence>
<reference evidence="7 8" key="1">
    <citation type="journal article" date="2021" name="Nat. Commun.">
        <title>Genetic determinants of endophytism in the Arabidopsis root mycobiome.</title>
        <authorList>
            <person name="Mesny F."/>
            <person name="Miyauchi S."/>
            <person name="Thiergart T."/>
            <person name="Pickel B."/>
            <person name="Atanasova L."/>
            <person name="Karlsson M."/>
            <person name="Huettel B."/>
            <person name="Barry K.W."/>
            <person name="Haridas S."/>
            <person name="Chen C."/>
            <person name="Bauer D."/>
            <person name="Andreopoulos W."/>
            <person name="Pangilinan J."/>
            <person name="LaButti K."/>
            <person name="Riley R."/>
            <person name="Lipzen A."/>
            <person name="Clum A."/>
            <person name="Drula E."/>
            <person name="Henrissat B."/>
            <person name="Kohler A."/>
            <person name="Grigoriev I.V."/>
            <person name="Martin F.M."/>
            <person name="Hacquard S."/>
        </authorList>
    </citation>
    <scope>NUCLEOTIDE SEQUENCE [LARGE SCALE GENOMIC DNA]</scope>
    <source>
        <strain evidence="7 8">MPI-CAGE-CH-0241</strain>
    </source>
</reference>
<organism evidence="7 8">
    <name type="scientific">Thelonectria olida</name>
    <dbReference type="NCBI Taxonomy" id="1576542"/>
    <lineage>
        <taxon>Eukaryota</taxon>
        <taxon>Fungi</taxon>
        <taxon>Dikarya</taxon>
        <taxon>Ascomycota</taxon>
        <taxon>Pezizomycotina</taxon>
        <taxon>Sordariomycetes</taxon>
        <taxon>Hypocreomycetidae</taxon>
        <taxon>Hypocreales</taxon>
        <taxon>Nectriaceae</taxon>
        <taxon>Thelonectria</taxon>
    </lineage>
</organism>
<dbReference type="PANTHER" id="PTHR31001">
    <property type="entry name" value="UNCHARACTERIZED TRANSCRIPTIONAL REGULATORY PROTEIN"/>
    <property type="match status" value="1"/>
</dbReference>
<proteinExistence type="predicted"/>
<dbReference type="GO" id="GO:0006351">
    <property type="term" value="P:DNA-templated transcription"/>
    <property type="evidence" value="ECO:0007669"/>
    <property type="project" value="InterPro"/>
</dbReference>
<keyword evidence="3" id="KW-0539">Nucleus</keyword>
<evidence type="ECO:0000256" key="2">
    <source>
        <dbReference type="ARBA" id="ARBA00022723"/>
    </source>
</evidence>
<evidence type="ECO:0000313" key="8">
    <source>
        <dbReference type="Proteomes" id="UP000777438"/>
    </source>
</evidence>
<keyword evidence="2" id="KW-0479">Metal-binding</keyword>
<sequence>MEKRRTPATEIPSHAKAKAPPQLSCEHCRDRKVKCDKLAPCSNCVSHGLVCKPVQRLRLPRGRHAQRTRQTDRSDGAISEDLAERIRHLEAMIDEMRASSASSVVEASTPGFPNGPSAHNHPSSSAHVELEGPGVNAPRPYAGNASMLHRPESFWENLAAEVHGLRDVVESALGDAENDSVQAPDPAQMNSAKCDMAPISLIGLDTPAIASQSSGFGWTPNSVDQSVKRQLCQVYLRQVDPIIKILHRPSLEAWMVREEGYFGYPDQHPSLVALSSAVCFAAASSLTEAQCLASFYTSKTDLVTLCRRECEVAIERSGLLSARDINVLQAFVLYLYARKTEERSKAVWTLAAIAVRVARGLGLHLRPSKCAGRSETFFDQQMRSRLWLTICLIDMQSLFIQAIEPMIGHTEVASALALVRHINDSDFDQTTTSPVSNREGLTDMTFALVTYHLQLAGRQLNFSSHAERKGANTKTYNETVTLSSDWDIRQRHAQQFEKSALQLLHFCDPESSVHAWFAWHGTQCLVSGIRLSVLRPLHGGGPPPPQMRNDTELLCIALSILEKTQLMHTDPRGEGFRWYITIPWNVVAIAIAECYVCADITLIRRAWPIVEACYQQHEEIIARYSGGILQGPLGKLMRRTREKLTKLLDGGGTMDGTSSMTLTGAGPTDEIRTEAMPTNADAEVGGSTVAVALQQPQQTWHSTNLAVASAAGSQATAIADAFDLNPSLPLAMMDQSWKVWEDFVSDIPWEEVGSSSSFFFENDLGGL</sequence>
<dbReference type="GO" id="GO:0005634">
    <property type="term" value="C:nucleus"/>
    <property type="evidence" value="ECO:0007669"/>
    <property type="project" value="UniProtKB-SubCell"/>
</dbReference>
<evidence type="ECO:0000256" key="3">
    <source>
        <dbReference type="ARBA" id="ARBA00023242"/>
    </source>
</evidence>
<gene>
    <name evidence="7" type="ORF">B0T10DRAFT_450095</name>
</gene>
<dbReference type="GO" id="GO:0016020">
    <property type="term" value="C:membrane"/>
    <property type="evidence" value="ECO:0007669"/>
    <property type="project" value="InterPro"/>
</dbReference>
<evidence type="ECO:0000259" key="5">
    <source>
        <dbReference type="PROSITE" id="PS50048"/>
    </source>
</evidence>
<dbReference type="InterPro" id="IPR036864">
    <property type="entry name" value="Zn2-C6_fun-type_DNA-bd_sf"/>
</dbReference>
<comment type="caution">
    <text evidence="7">The sequence shown here is derived from an EMBL/GenBank/DDBJ whole genome shotgun (WGS) entry which is preliminary data.</text>
</comment>
<dbReference type="CDD" id="cd00067">
    <property type="entry name" value="GAL4"/>
    <property type="match status" value="1"/>
</dbReference>